<proteinExistence type="predicted"/>
<feature type="domain" description="RING-type" evidence="10">
    <location>
        <begin position="265"/>
        <end position="328"/>
    </location>
</feature>
<gene>
    <name evidence="11" type="primary">Rnf32</name>
    <name evidence="11" type="ORF">PHOROB_LOCUS14661</name>
</gene>
<sequence length="338" mass="38126">MLKNKDCSSKKGNLAVNAVALQDHILHDLQLGHLSVADPCKTKVKKNENKSKSLKRDITAIIDTGIRKTIEGPKVEDPEKEYVLDPTPPPLTLAQKLGLLPPPPLPLSSDEWERVKQRSLLQGDSMQPCPICKEEFELQPQVLLSCSHVFHKACLQAFEKFTNKKTCPLCRKNQYQTRVIHDGSRLFRVKCATSLCLCSQFTEISHRILCSYNTNIDELFSEIDLCLAVNRSILQQLDERCGHEITEEDWEKIQVQAAHREIYECSICLTPLSLHGDCRQAAVGASSQRPRETVLLSCAHLFHHACLLALEEFSLGDNAPFHACPLCRSCYQKKILEC</sequence>
<organism evidence="11 12">
    <name type="scientific">Phodopus roborovskii</name>
    <name type="common">Roborovski's desert hamster</name>
    <name type="synonym">Cricetulus roborovskii</name>
    <dbReference type="NCBI Taxonomy" id="109678"/>
    <lineage>
        <taxon>Eukaryota</taxon>
        <taxon>Metazoa</taxon>
        <taxon>Chordata</taxon>
        <taxon>Craniata</taxon>
        <taxon>Vertebrata</taxon>
        <taxon>Euteleostomi</taxon>
        <taxon>Mammalia</taxon>
        <taxon>Eutheria</taxon>
        <taxon>Euarchontoglires</taxon>
        <taxon>Glires</taxon>
        <taxon>Rodentia</taxon>
        <taxon>Myomorpha</taxon>
        <taxon>Muroidea</taxon>
        <taxon>Cricetidae</taxon>
        <taxon>Cricetinae</taxon>
        <taxon>Phodopus</taxon>
    </lineage>
</organism>
<dbReference type="PROSITE" id="PS50089">
    <property type="entry name" value="ZF_RING_2"/>
    <property type="match status" value="2"/>
</dbReference>
<evidence type="ECO:0000259" key="10">
    <source>
        <dbReference type="PROSITE" id="PS50089"/>
    </source>
</evidence>
<dbReference type="InterPro" id="IPR013083">
    <property type="entry name" value="Znf_RING/FYVE/PHD"/>
</dbReference>
<dbReference type="AlphaFoldDB" id="A0AAV0A3C1"/>
<keyword evidence="3" id="KW-0479">Metal-binding</keyword>
<evidence type="ECO:0000256" key="4">
    <source>
        <dbReference type="ARBA" id="ARBA00022737"/>
    </source>
</evidence>
<evidence type="ECO:0000313" key="12">
    <source>
        <dbReference type="Proteomes" id="UP001152836"/>
    </source>
</evidence>
<dbReference type="CDD" id="cd16677">
    <property type="entry name" value="RING-H2_RNF32_rpt1"/>
    <property type="match status" value="1"/>
</dbReference>
<comment type="function">
    <text evidence="7">May play a role in sperm formation.</text>
</comment>
<comment type="subcellular location">
    <subcellularLocation>
        <location evidence="1">Cytoplasm</location>
    </subcellularLocation>
</comment>
<dbReference type="GO" id="GO:0005737">
    <property type="term" value="C:cytoplasm"/>
    <property type="evidence" value="ECO:0007669"/>
    <property type="project" value="UniProtKB-SubCell"/>
</dbReference>
<evidence type="ECO:0000256" key="5">
    <source>
        <dbReference type="ARBA" id="ARBA00022771"/>
    </source>
</evidence>
<keyword evidence="4" id="KW-0677">Repeat</keyword>
<evidence type="ECO:0000256" key="8">
    <source>
        <dbReference type="ARBA" id="ARBA00072647"/>
    </source>
</evidence>
<evidence type="ECO:0000256" key="1">
    <source>
        <dbReference type="ARBA" id="ARBA00004496"/>
    </source>
</evidence>
<dbReference type="InterPro" id="IPR001841">
    <property type="entry name" value="Znf_RING"/>
</dbReference>
<accession>A0AAV0A3C1</accession>
<dbReference type="EMBL" id="CALSGD010001555">
    <property type="protein sequence ID" value="CAH7154447.1"/>
    <property type="molecule type" value="Genomic_DNA"/>
</dbReference>
<dbReference type="FunFam" id="3.30.40.10:FF:000208">
    <property type="entry name" value="Zinc finger protein-related isoform 1"/>
    <property type="match status" value="1"/>
</dbReference>
<keyword evidence="6" id="KW-0862">Zinc</keyword>
<dbReference type="CDD" id="cd16678">
    <property type="entry name" value="RING-H2_RNF32_rpt2"/>
    <property type="match status" value="1"/>
</dbReference>
<dbReference type="Gene3D" id="3.30.40.10">
    <property type="entry name" value="Zinc/RING finger domain, C3HC4 (zinc finger)"/>
    <property type="match status" value="2"/>
</dbReference>
<reference evidence="11" key="1">
    <citation type="submission" date="2022-06" db="EMBL/GenBank/DDBJ databases">
        <authorList>
            <person name="Andreotti S."/>
            <person name="Wyler E."/>
        </authorList>
    </citation>
    <scope>NUCLEOTIDE SEQUENCE</scope>
</reference>
<comment type="caution">
    <text evidence="11">The sequence shown here is derived from an EMBL/GenBank/DDBJ whole genome shotgun (WGS) entry which is preliminary data.</text>
</comment>
<keyword evidence="5 9" id="KW-0863">Zinc-finger</keyword>
<dbReference type="FunFam" id="3.30.40.10:FF:001048">
    <property type="entry name" value="Ring finger protein 32"/>
    <property type="match status" value="1"/>
</dbReference>
<keyword evidence="2" id="KW-0963">Cytoplasm</keyword>
<evidence type="ECO:0000256" key="3">
    <source>
        <dbReference type="ARBA" id="ARBA00022723"/>
    </source>
</evidence>
<dbReference type="PANTHER" id="PTHR14991:SF0">
    <property type="entry name" value="RING FINGER PROTEIN 32"/>
    <property type="match status" value="1"/>
</dbReference>
<dbReference type="Pfam" id="PF13639">
    <property type="entry name" value="zf-RING_2"/>
    <property type="match status" value="1"/>
</dbReference>
<dbReference type="SUPFAM" id="SSF57850">
    <property type="entry name" value="RING/U-box"/>
    <property type="match status" value="2"/>
</dbReference>
<dbReference type="GO" id="GO:0008270">
    <property type="term" value="F:zinc ion binding"/>
    <property type="evidence" value="ECO:0007669"/>
    <property type="project" value="UniProtKB-KW"/>
</dbReference>
<dbReference type="Pfam" id="PF13445">
    <property type="entry name" value="zf-RING_UBOX"/>
    <property type="match status" value="1"/>
</dbReference>
<feature type="domain" description="RING-type" evidence="10">
    <location>
        <begin position="129"/>
        <end position="171"/>
    </location>
</feature>
<evidence type="ECO:0000256" key="7">
    <source>
        <dbReference type="ARBA" id="ARBA00058309"/>
    </source>
</evidence>
<name>A0AAV0A3C1_PHORO</name>
<dbReference type="PANTHER" id="PTHR14991">
    <property type="entry name" value="RING FINGER PROTEIN 32"/>
    <property type="match status" value="1"/>
</dbReference>
<keyword evidence="12" id="KW-1185">Reference proteome</keyword>
<dbReference type="Proteomes" id="UP001152836">
    <property type="component" value="Unassembled WGS sequence"/>
</dbReference>
<evidence type="ECO:0000313" key="11">
    <source>
        <dbReference type="EMBL" id="CAH7154447.1"/>
    </source>
</evidence>
<dbReference type="InterPro" id="IPR042862">
    <property type="entry name" value="RNF32"/>
</dbReference>
<dbReference type="SMART" id="SM00184">
    <property type="entry name" value="RING"/>
    <property type="match status" value="2"/>
</dbReference>
<dbReference type="InterPro" id="IPR027370">
    <property type="entry name" value="Znf-RING_euk"/>
</dbReference>
<evidence type="ECO:0000256" key="9">
    <source>
        <dbReference type="PROSITE-ProRule" id="PRU00175"/>
    </source>
</evidence>
<evidence type="ECO:0000256" key="6">
    <source>
        <dbReference type="ARBA" id="ARBA00022833"/>
    </source>
</evidence>
<evidence type="ECO:0000256" key="2">
    <source>
        <dbReference type="ARBA" id="ARBA00022490"/>
    </source>
</evidence>
<protein>
    <recommendedName>
        <fullName evidence="8">RING finger protein 32</fullName>
    </recommendedName>
</protein>